<reference evidence="3 4" key="1">
    <citation type="submission" date="2016-11" db="EMBL/GenBank/DDBJ databases">
        <authorList>
            <person name="Jaros S."/>
            <person name="Januszkiewicz K."/>
            <person name="Wedrychowicz H."/>
        </authorList>
    </citation>
    <scope>NUCLEOTIDE SEQUENCE [LARGE SCALE GENOMIC DNA]</scope>
    <source>
        <strain evidence="3 4">DSM 8605</strain>
    </source>
</reference>
<dbReference type="RefSeq" id="WP_073338217.1">
    <property type="nucleotide sequence ID" value="NZ_FQXM01000009.1"/>
</dbReference>
<dbReference type="InterPro" id="IPR014755">
    <property type="entry name" value="Cu-Rt/internalin_Ig-like"/>
</dbReference>
<dbReference type="InterPro" id="IPR002901">
    <property type="entry name" value="MGlyc_endo_b_GlcNAc-like_dom"/>
</dbReference>
<dbReference type="AlphaFoldDB" id="A0A1M5UVQ3"/>
<evidence type="ECO:0000256" key="1">
    <source>
        <dbReference type="ARBA" id="ARBA00022729"/>
    </source>
</evidence>
<organism evidence="3 4">
    <name type="scientific">Clostridium grantii DSM 8605</name>
    <dbReference type="NCBI Taxonomy" id="1121316"/>
    <lineage>
        <taxon>Bacteria</taxon>
        <taxon>Bacillati</taxon>
        <taxon>Bacillota</taxon>
        <taxon>Clostridia</taxon>
        <taxon>Eubacteriales</taxon>
        <taxon>Clostridiaceae</taxon>
        <taxon>Clostridium</taxon>
    </lineage>
</organism>
<evidence type="ECO:0000259" key="2">
    <source>
        <dbReference type="SMART" id="SM00047"/>
    </source>
</evidence>
<evidence type="ECO:0000313" key="3">
    <source>
        <dbReference type="EMBL" id="SHH66793.1"/>
    </source>
</evidence>
<dbReference type="EMBL" id="FQXM01000009">
    <property type="protein sequence ID" value="SHH66793.1"/>
    <property type="molecule type" value="Genomic_DNA"/>
</dbReference>
<gene>
    <name evidence="3" type="ORF">SAMN02745207_01918</name>
</gene>
<protein>
    <submittedName>
        <fullName evidence="3">Mannosyl-glycoprotein endo-beta-N-acetylglucosaminidase</fullName>
    </submittedName>
</protein>
<dbReference type="STRING" id="1121316.SAMN02745207_01918"/>
<proteinExistence type="predicted"/>
<dbReference type="Gene3D" id="2.60.40.1220">
    <property type="match status" value="1"/>
</dbReference>
<feature type="domain" description="Mannosyl-glycoprotein endo-beta-N-acetylglucosamidase-like" evidence="2">
    <location>
        <begin position="348"/>
        <end position="511"/>
    </location>
</feature>
<name>A0A1M5UVQ3_9CLOT</name>
<keyword evidence="1" id="KW-0732">Signal</keyword>
<dbReference type="OrthoDB" id="9816557at2"/>
<sequence>MNKILIYFRTSLILTILLMPVLFFTVGFASEITTFQSQTSISTLKSWTVKLNNEIDSTSISSNSVLIKDSKGTIINTTVTLGEDKKSLIIDPPIDGFIPNQNYYITINENLKSATGEALSNSATMQFTTINKYEDTSSFSELPQVKDLKILEQPLVKNDSLRMELTSNTDSFVQYRIFLYAYPNGFFDSTYKYGNVNYTELTNGFTAPVQGTTPYTFSSTKNLIAGKYRILVYVKKANVQGIHSSIYTDYDNFYTDYVRVLEKNAMENSSINETYTYVNSNKTLSEAVNIQYTKGAPNHDEASSLWVPVTSHIISYYMNPYNFLDDYGKYMFLDLHYMEGVLPEDLNKVLLGKGILEGIGEEFINAGKKNNINPIYLVSHSLLETSNGTSSLSNGVLVSEVDGQAVQPKIVYNLFGVNAKNTDAIKYGSEYAYKKGWFSIEEALSGGAYYIGSSYINNTLYNRNTLYKIRWFTENDWAYPQYSTDIAWAYKQITNIKTLFDKIDSGNPVFQIPVYK</sequence>
<dbReference type="GO" id="GO:0004040">
    <property type="term" value="F:amidase activity"/>
    <property type="evidence" value="ECO:0007669"/>
    <property type="project" value="InterPro"/>
</dbReference>
<accession>A0A1M5UVQ3</accession>
<dbReference type="Gene3D" id="1.10.530.10">
    <property type="match status" value="1"/>
</dbReference>
<keyword evidence="4" id="KW-1185">Reference proteome</keyword>
<evidence type="ECO:0000313" key="4">
    <source>
        <dbReference type="Proteomes" id="UP000184447"/>
    </source>
</evidence>
<dbReference type="InterPro" id="IPR032812">
    <property type="entry name" value="SbsA_Ig"/>
</dbReference>
<dbReference type="Proteomes" id="UP000184447">
    <property type="component" value="Unassembled WGS sequence"/>
</dbReference>
<dbReference type="Pfam" id="PF01832">
    <property type="entry name" value="Glucosaminidase"/>
    <property type="match status" value="1"/>
</dbReference>
<dbReference type="SMART" id="SM00047">
    <property type="entry name" value="LYZ2"/>
    <property type="match status" value="1"/>
</dbReference>
<dbReference type="Pfam" id="PF13205">
    <property type="entry name" value="Big_5"/>
    <property type="match status" value="1"/>
</dbReference>